<protein>
    <submittedName>
        <fullName evidence="1">Uncharacterized protein</fullName>
    </submittedName>
</protein>
<evidence type="ECO:0000313" key="1">
    <source>
        <dbReference type="EMBL" id="MBB5833965.1"/>
    </source>
</evidence>
<gene>
    <name evidence="1" type="ORF">HDA39_000699</name>
</gene>
<dbReference type="AlphaFoldDB" id="A0A7W9J2L1"/>
<comment type="caution">
    <text evidence="1">The sequence shown here is derived from an EMBL/GenBank/DDBJ whole genome shotgun (WGS) entry which is preliminary data.</text>
</comment>
<dbReference type="EMBL" id="JACHMY010000001">
    <property type="protein sequence ID" value="MBB5833965.1"/>
    <property type="molecule type" value="Genomic_DNA"/>
</dbReference>
<evidence type="ECO:0000313" key="2">
    <source>
        <dbReference type="Proteomes" id="UP000549971"/>
    </source>
</evidence>
<organism evidence="1 2">
    <name type="scientific">Kribbella italica</name>
    <dbReference type="NCBI Taxonomy" id="1540520"/>
    <lineage>
        <taxon>Bacteria</taxon>
        <taxon>Bacillati</taxon>
        <taxon>Actinomycetota</taxon>
        <taxon>Actinomycetes</taxon>
        <taxon>Propionibacteriales</taxon>
        <taxon>Kribbellaceae</taxon>
        <taxon>Kribbella</taxon>
    </lineage>
</organism>
<accession>A0A7W9J2L1</accession>
<proteinExistence type="predicted"/>
<reference evidence="1 2" key="1">
    <citation type="submission" date="2020-08" db="EMBL/GenBank/DDBJ databases">
        <title>Sequencing the genomes of 1000 actinobacteria strains.</title>
        <authorList>
            <person name="Klenk H.-P."/>
        </authorList>
    </citation>
    <scope>NUCLEOTIDE SEQUENCE [LARGE SCALE GENOMIC DNA]</scope>
    <source>
        <strain evidence="1 2">DSM 28967</strain>
    </source>
</reference>
<dbReference type="RefSeq" id="WP_184793792.1">
    <property type="nucleotide sequence ID" value="NZ_JACHMY010000001.1"/>
</dbReference>
<sequence>MNLSLADQPTLPDLSDDERHLLNLVATPAATLLGLVADVLRTRLFGEDAASWADLWQTNPSTARLEWQDGPELAEVLEHLLPRTIEGTFEGVPGLRPVTTFDAQAQLVWIGTTSPVALHLTRLDG</sequence>
<dbReference type="Proteomes" id="UP000549971">
    <property type="component" value="Unassembled WGS sequence"/>
</dbReference>
<keyword evidence="2" id="KW-1185">Reference proteome</keyword>
<name>A0A7W9J2L1_9ACTN</name>